<dbReference type="Proteomes" id="UP001221757">
    <property type="component" value="Unassembled WGS sequence"/>
</dbReference>
<name>A0AAD7F7F0_MYCRO</name>
<gene>
    <name evidence="1" type="ORF">B0H17DRAFT_897166</name>
</gene>
<reference evidence="1" key="1">
    <citation type="submission" date="2023-03" db="EMBL/GenBank/DDBJ databases">
        <title>Massive genome expansion in bonnet fungi (Mycena s.s.) driven by repeated elements and novel gene families across ecological guilds.</title>
        <authorList>
            <consortium name="Lawrence Berkeley National Laboratory"/>
            <person name="Harder C.B."/>
            <person name="Miyauchi S."/>
            <person name="Viragh M."/>
            <person name="Kuo A."/>
            <person name="Thoen E."/>
            <person name="Andreopoulos B."/>
            <person name="Lu D."/>
            <person name="Skrede I."/>
            <person name="Drula E."/>
            <person name="Henrissat B."/>
            <person name="Morin E."/>
            <person name="Kohler A."/>
            <person name="Barry K."/>
            <person name="LaButti K."/>
            <person name="Morin E."/>
            <person name="Salamov A."/>
            <person name="Lipzen A."/>
            <person name="Mereny Z."/>
            <person name="Hegedus B."/>
            <person name="Baldrian P."/>
            <person name="Stursova M."/>
            <person name="Weitz H."/>
            <person name="Taylor A."/>
            <person name="Grigoriev I.V."/>
            <person name="Nagy L.G."/>
            <person name="Martin F."/>
            <person name="Kauserud H."/>
        </authorList>
    </citation>
    <scope>NUCLEOTIDE SEQUENCE</scope>
    <source>
        <strain evidence="1">CBHHK067</strain>
    </source>
</reference>
<dbReference type="AlphaFoldDB" id="A0AAD7F7F0"/>
<keyword evidence="2" id="KW-1185">Reference proteome</keyword>
<feature type="non-terminal residue" evidence="1">
    <location>
        <position position="1"/>
    </location>
</feature>
<organism evidence="1 2">
    <name type="scientific">Mycena rosella</name>
    <name type="common">Pink bonnet</name>
    <name type="synonym">Agaricus rosellus</name>
    <dbReference type="NCBI Taxonomy" id="1033263"/>
    <lineage>
        <taxon>Eukaryota</taxon>
        <taxon>Fungi</taxon>
        <taxon>Dikarya</taxon>
        <taxon>Basidiomycota</taxon>
        <taxon>Agaricomycotina</taxon>
        <taxon>Agaricomycetes</taxon>
        <taxon>Agaricomycetidae</taxon>
        <taxon>Agaricales</taxon>
        <taxon>Marasmiineae</taxon>
        <taxon>Mycenaceae</taxon>
        <taxon>Mycena</taxon>
    </lineage>
</organism>
<evidence type="ECO:0000313" key="2">
    <source>
        <dbReference type="Proteomes" id="UP001221757"/>
    </source>
</evidence>
<comment type="caution">
    <text evidence="1">The sequence shown here is derived from an EMBL/GenBank/DDBJ whole genome shotgun (WGS) entry which is preliminary data.</text>
</comment>
<protein>
    <submittedName>
        <fullName evidence="1">Uncharacterized protein</fullName>
    </submittedName>
</protein>
<evidence type="ECO:0000313" key="1">
    <source>
        <dbReference type="EMBL" id="KAJ7602426.1"/>
    </source>
</evidence>
<proteinExistence type="predicted"/>
<sequence length="146" mass="16909">LTFPPGQNHHLSYPFGLHTRYVLPWDYFSKGDCFFVRSTACRERIAGREPGLCKPCRDLDRRDDHLHEIRERIANGINENVNLIFYPVGGLMQKIHKKNDQLRAMRLTKLNDTKMLVGKIAQLDLHKQLMMAIATGDVPRVSQLIR</sequence>
<accession>A0AAD7F7F0</accession>
<dbReference type="EMBL" id="JARKIE010001397">
    <property type="protein sequence ID" value="KAJ7602426.1"/>
    <property type="molecule type" value="Genomic_DNA"/>
</dbReference>
<feature type="non-terminal residue" evidence="1">
    <location>
        <position position="146"/>
    </location>
</feature>